<comment type="catalytic activity">
    <reaction evidence="7">
        <text>L-quinate + NAD(+) = 3-dehydroquinate + NADH + H(+)</text>
        <dbReference type="Rhea" id="RHEA:22364"/>
        <dbReference type="ChEBI" id="CHEBI:15378"/>
        <dbReference type="ChEBI" id="CHEBI:29751"/>
        <dbReference type="ChEBI" id="CHEBI:32364"/>
        <dbReference type="ChEBI" id="CHEBI:57540"/>
        <dbReference type="ChEBI" id="CHEBI:57945"/>
        <dbReference type="EC" id="1.1.1.24"/>
    </reaction>
</comment>
<protein>
    <recommendedName>
        <fullName evidence="10">Shikimate dehydrogenase (NADP(+))</fullName>
        <shortName evidence="10">SDH</shortName>
        <ecNumber evidence="10">1.1.1.25</ecNumber>
    </recommendedName>
</protein>
<evidence type="ECO:0000256" key="6">
    <source>
        <dbReference type="ARBA" id="ARBA00049442"/>
    </source>
</evidence>
<dbReference type="Pfam" id="PF01488">
    <property type="entry name" value="Shikimate_DH"/>
    <property type="match status" value="1"/>
</dbReference>
<proteinExistence type="inferred from homology"/>
<dbReference type="GO" id="GO:0052734">
    <property type="term" value="F:shikimate 3-dehydrogenase (NAD+) activity"/>
    <property type="evidence" value="ECO:0007669"/>
    <property type="project" value="RHEA"/>
</dbReference>
<dbReference type="PANTHER" id="PTHR21089:SF1">
    <property type="entry name" value="BIFUNCTIONAL 3-DEHYDROQUINATE DEHYDRATASE_SHIKIMATE DEHYDROGENASE, CHLOROPLASTIC"/>
    <property type="match status" value="1"/>
</dbReference>
<dbReference type="SUPFAM" id="SSF51735">
    <property type="entry name" value="NAD(P)-binding Rossmann-fold domains"/>
    <property type="match status" value="1"/>
</dbReference>
<evidence type="ECO:0000259" key="13">
    <source>
        <dbReference type="Pfam" id="PF18317"/>
    </source>
</evidence>
<dbReference type="GO" id="GO:0008652">
    <property type="term" value="P:amino acid biosynthetic process"/>
    <property type="evidence" value="ECO:0007669"/>
    <property type="project" value="UniProtKB-KW"/>
</dbReference>
<sequence length="285" mass="31370">MKKYLGIIGDPIEHSLSPIMHNAALEKQKLDYIYLPFQVTPDNLKDALKGFKALNIVGVNVTIPYKVAVMSYLDQISEEAALIGAINTIHLKDGKWIGYNTDGIGFLRSLREDGGTDPEGLRVLLFGAGGAARAVAVQLGLSKAKEIVIANRTRKRGEDLAKELGGKISTTSFRAVGFTPGELKEEMKKAQIIVNATPVGMKSITQKELPLKLEWFRPEHLVVELVYRPLKTPLLKMARSAGASILSGEGMLLYQGAEAYKIWTGMEPPIEVMRRAILDQLKKED</sequence>
<comment type="catalytic activity">
    <reaction evidence="6 10">
        <text>shikimate + NADP(+) = 3-dehydroshikimate + NADPH + H(+)</text>
        <dbReference type="Rhea" id="RHEA:17737"/>
        <dbReference type="ChEBI" id="CHEBI:15378"/>
        <dbReference type="ChEBI" id="CHEBI:16630"/>
        <dbReference type="ChEBI" id="CHEBI:36208"/>
        <dbReference type="ChEBI" id="CHEBI:57783"/>
        <dbReference type="ChEBI" id="CHEBI:58349"/>
        <dbReference type="EC" id="1.1.1.25"/>
    </reaction>
</comment>
<dbReference type="InterPro" id="IPR036291">
    <property type="entry name" value="NAD(P)-bd_dom_sf"/>
</dbReference>
<dbReference type="InterPro" id="IPR022893">
    <property type="entry name" value="Shikimate_DH_fam"/>
</dbReference>
<feature type="binding site" evidence="10">
    <location>
        <position position="255"/>
    </location>
    <ligand>
        <name>shikimate</name>
        <dbReference type="ChEBI" id="CHEBI:36208"/>
    </ligand>
</feature>
<feature type="binding site" evidence="10">
    <location>
        <begin position="151"/>
        <end position="156"/>
    </location>
    <ligand>
        <name>NADP(+)</name>
        <dbReference type="ChEBI" id="CHEBI:58349"/>
    </ligand>
</feature>
<accession>A0A3S9T0V2</accession>
<dbReference type="FunFam" id="3.40.50.10860:FF:000004">
    <property type="entry name" value="Quinate/shikimate dehydrogenase"/>
    <property type="match status" value="1"/>
</dbReference>
<evidence type="ECO:0000256" key="7">
    <source>
        <dbReference type="ARBA" id="ARBA00051639"/>
    </source>
</evidence>
<feature type="binding site" evidence="10">
    <location>
        <begin position="127"/>
        <end position="131"/>
    </location>
    <ligand>
        <name>NADP(+)</name>
        <dbReference type="ChEBI" id="CHEBI:58349"/>
    </ligand>
</feature>
<comment type="pathway">
    <text evidence="9">Aromatic compound metabolism; 3,4-dihydroxybenzoate biosynthesis; 3-dehydroquinate from D-quinate (NAD(+) route).</text>
</comment>
<keyword evidence="4 10" id="KW-0560">Oxidoreductase</keyword>
<evidence type="ECO:0000256" key="1">
    <source>
        <dbReference type="ARBA" id="ARBA00004871"/>
    </source>
</evidence>
<dbReference type="Gene3D" id="3.40.50.720">
    <property type="entry name" value="NAD(P)-binding Rossmann-like Domain"/>
    <property type="match status" value="1"/>
</dbReference>
<dbReference type="GO" id="GO:0050661">
    <property type="term" value="F:NADP binding"/>
    <property type="evidence" value="ECO:0007669"/>
    <property type="project" value="InterPro"/>
</dbReference>
<dbReference type="EC" id="1.1.1.25" evidence="10"/>
<evidence type="ECO:0000256" key="4">
    <source>
        <dbReference type="ARBA" id="ARBA00023002"/>
    </source>
</evidence>
<gene>
    <name evidence="10" type="primary">aroE</name>
    <name evidence="14" type="ORF">BBF96_12710</name>
</gene>
<feature type="domain" description="Shikimate dehydrogenase substrate binding N-terminal" evidence="12">
    <location>
        <begin position="7"/>
        <end position="89"/>
    </location>
</feature>
<comment type="pathway">
    <text evidence="1 10">Metabolic intermediate biosynthesis; chorismate biosynthesis; chorismate from D-erythrose 4-phosphate and phosphoenolpyruvate: step 4/7.</text>
</comment>
<dbReference type="CDD" id="cd01065">
    <property type="entry name" value="NAD_bind_Shikimate_DH"/>
    <property type="match status" value="1"/>
</dbReference>
<comment type="subunit">
    <text evidence="10">Homodimer.</text>
</comment>
<feature type="binding site" evidence="10">
    <location>
        <position position="78"/>
    </location>
    <ligand>
        <name>NADP(+)</name>
        <dbReference type="ChEBI" id="CHEBI:58349"/>
    </ligand>
</feature>
<keyword evidence="3 10" id="KW-0521">NADP</keyword>
<dbReference type="NCBIfam" id="NF001319">
    <property type="entry name" value="PRK00258.3-3"/>
    <property type="match status" value="1"/>
</dbReference>
<organism evidence="14 15">
    <name type="scientific">Anoxybacter fermentans</name>
    <dbReference type="NCBI Taxonomy" id="1323375"/>
    <lineage>
        <taxon>Bacteria</taxon>
        <taxon>Bacillati</taxon>
        <taxon>Bacillota</taxon>
        <taxon>Clostridia</taxon>
        <taxon>Halanaerobiales</taxon>
        <taxon>Anoxybacter</taxon>
    </lineage>
</organism>
<feature type="binding site" evidence="10">
    <location>
        <position position="227"/>
    </location>
    <ligand>
        <name>shikimate</name>
        <dbReference type="ChEBI" id="CHEBI:36208"/>
    </ligand>
</feature>
<feature type="domain" description="SDH C-terminal" evidence="13">
    <location>
        <begin position="248"/>
        <end position="278"/>
    </location>
</feature>
<dbReference type="GO" id="GO:0009423">
    <property type="term" value="P:chorismate biosynthetic process"/>
    <property type="evidence" value="ECO:0007669"/>
    <property type="project" value="UniProtKB-UniRule"/>
</dbReference>
<dbReference type="HAMAP" id="MF_00222">
    <property type="entry name" value="Shikimate_DH_AroE"/>
    <property type="match status" value="1"/>
</dbReference>
<evidence type="ECO:0000256" key="9">
    <source>
        <dbReference type="ARBA" id="ARBA00060613"/>
    </source>
</evidence>
<dbReference type="SUPFAM" id="SSF53223">
    <property type="entry name" value="Aminoacid dehydrogenase-like, N-terminal domain"/>
    <property type="match status" value="1"/>
</dbReference>
<keyword evidence="2 10" id="KW-0028">Amino-acid biosynthesis</keyword>
<dbReference type="NCBIfam" id="NF001314">
    <property type="entry name" value="PRK00258.2-2"/>
    <property type="match status" value="1"/>
</dbReference>
<dbReference type="AlphaFoldDB" id="A0A3S9T0V2"/>
<evidence type="ECO:0000256" key="5">
    <source>
        <dbReference type="ARBA" id="ARBA00023141"/>
    </source>
</evidence>
<feature type="binding site" evidence="10">
    <location>
        <begin position="15"/>
        <end position="17"/>
    </location>
    <ligand>
        <name>shikimate</name>
        <dbReference type="ChEBI" id="CHEBI:36208"/>
    </ligand>
</feature>
<dbReference type="Pfam" id="PF08501">
    <property type="entry name" value="Shikimate_dh_N"/>
    <property type="match status" value="1"/>
</dbReference>
<dbReference type="UniPathway" id="UPA00053">
    <property type="reaction ID" value="UER00087"/>
</dbReference>
<dbReference type="KEGG" id="aft:BBF96_12710"/>
<evidence type="ECO:0000256" key="10">
    <source>
        <dbReference type="HAMAP-Rule" id="MF_00222"/>
    </source>
</evidence>
<comment type="similarity">
    <text evidence="10">Belongs to the shikimate dehydrogenase family.</text>
</comment>
<evidence type="ECO:0000259" key="11">
    <source>
        <dbReference type="Pfam" id="PF01488"/>
    </source>
</evidence>
<dbReference type="GO" id="GO:0030266">
    <property type="term" value="F:quinate 3-dehydrogenase (NAD+) activity"/>
    <property type="evidence" value="ECO:0007669"/>
    <property type="project" value="UniProtKB-EC"/>
</dbReference>
<keyword evidence="15" id="KW-1185">Reference proteome</keyword>
<dbReference type="RefSeq" id="WP_127017537.1">
    <property type="nucleotide sequence ID" value="NZ_CP016379.1"/>
</dbReference>
<dbReference type="NCBIfam" id="TIGR00507">
    <property type="entry name" value="aroE"/>
    <property type="match status" value="1"/>
</dbReference>
<dbReference type="GO" id="GO:0009073">
    <property type="term" value="P:aromatic amino acid family biosynthetic process"/>
    <property type="evidence" value="ECO:0007669"/>
    <property type="project" value="UniProtKB-KW"/>
</dbReference>
<name>A0A3S9T0V2_9FIRM</name>
<feature type="active site" description="Proton acceptor" evidence="10">
    <location>
        <position position="66"/>
    </location>
</feature>
<evidence type="ECO:0000313" key="14">
    <source>
        <dbReference type="EMBL" id="AZR74181.1"/>
    </source>
</evidence>
<evidence type="ECO:0000256" key="8">
    <source>
        <dbReference type="ARBA" id="ARBA00052329"/>
    </source>
</evidence>
<evidence type="ECO:0000256" key="2">
    <source>
        <dbReference type="ARBA" id="ARBA00022605"/>
    </source>
</evidence>
<dbReference type="GO" id="GO:0004764">
    <property type="term" value="F:shikimate 3-dehydrogenase (NADP+) activity"/>
    <property type="evidence" value="ECO:0007669"/>
    <property type="project" value="UniProtKB-UniRule"/>
</dbReference>
<feature type="binding site" evidence="10">
    <location>
        <position position="62"/>
    </location>
    <ligand>
        <name>shikimate</name>
        <dbReference type="ChEBI" id="CHEBI:36208"/>
    </ligand>
</feature>
<feature type="domain" description="Quinate/shikimate 5-dehydrogenase/glutamyl-tRNA reductase" evidence="11">
    <location>
        <begin position="120"/>
        <end position="204"/>
    </location>
</feature>
<evidence type="ECO:0000313" key="15">
    <source>
        <dbReference type="Proteomes" id="UP000267250"/>
    </source>
</evidence>
<dbReference type="OrthoDB" id="9792692at2"/>
<feature type="binding site" evidence="10">
    <location>
        <position position="248"/>
    </location>
    <ligand>
        <name>NADP(+)</name>
        <dbReference type="ChEBI" id="CHEBI:58349"/>
    </ligand>
</feature>
<dbReference type="Gene3D" id="3.40.50.10860">
    <property type="entry name" value="Leucine Dehydrogenase, chain A, domain 1"/>
    <property type="match status" value="1"/>
</dbReference>
<dbReference type="FunFam" id="3.40.50.720:FF:000086">
    <property type="entry name" value="Quinate/shikimate dehydrogenase"/>
    <property type="match status" value="1"/>
</dbReference>
<comment type="function">
    <text evidence="10">Involved in the biosynthesis of the chorismate, which leads to the biosynthesis of aromatic amino acids. Catalyzes the reversible NADPH linked reduction of 3-dehydroshikimate (DHSA) to yield shikimate (SA).</text>
</comment>
<dbReference type="GO" id="GO:0019632">
    <property type="term" value="P:shikimate metabolic process"/>
    <property type="evidence" value="ECO:0007669"/>
    <property type="project" value="InterPro"/>
</dbReference>
<reference evidence="14 15" key="1">
    <citation type="submission" date="2016-07" db="EMBL/GenBank/DDBJ databases">
        <title>Genome and transcriptome analysis of iron-reducing fermentative bacteria Anoxybacter fermentans.</title>
        <authorList>
            <person name="Zeng X."/>
            <person name="Shao Z."/>
        </authorList>
    </citation>
    <scope>NUCLEOTIDE SEQUENCE [LARGE SCALE GENOMIC DNA]</scope>
    <source>
        <strain evidence="14 15">DY22613</strain>
    </source>
</reference>
<dbReference type="InterPro" id="IPR046346">
    <property type="entry name" value="Aminoacid_DH-like_N_sf"/>
</dbReference>
<dbReference type="InterPro" id="IPR041121">
    <property type="entry name" value="SDH_C"/>
</dbReference>
<keyword evidence="5 10" id="KW-0057">Aromatic amino acid biosynthesis</keyword>
<evidence type="ECO:0000259" key="12">
    <source>
        <dbReference type="Pfam" id="PF08501"/>
    </source>
</evidence>
<dbReference type="InterPro" id="IPR013708">
    <property type="entry name" value="Shikimate_DH-bd_N"/>
</dbReference>
<evidence type="ECO:0000256" key="3">
    <source>
        <dbReference type="ARBA" id="ARBA00022857"/>
    </source>
</evidence>
<dbReference type="Pfam" id="PF18317">
    <property type="entry name" value="SDH_C"/>
    <property type="match status" value="1"/>
</dbReference>
<dbReference type="InterPro" id="IPR006151">
    <property type="entry name" value="Shikm_DH/Glu-tRNA_Rdtase"/>
</dbReference>
<dbReference type="PANTHER" id="PTHR21089">
    <property type="entry name" value="SHIKIMATE DEHYDROGENASE"/>
    <property type="match status" value="1"/>
</dbReference>
<feature type="binding site" evidence="10">
    <location>
        <position position="225"/>
    </location>
    <ligand>
        <name>NADP(+)</name>
        <dbReference type="ChEBI" id="CHEBI:58349"/>
    </ligand>
</feature>
<comment type="catalytic activity">
    <reaction evidence="8">
        <text>shikimate + NAD(+) = 3-dehydroshikimate + NADH + H(+)</text>
        <dbReference type="Rhea" id="RHEA:17741"/>
        <dbReference type="ChEBI" id="CHEBI:15378"/>
        <dbReference type="ChEBI" id="CHEBI:16630"/>
        <dbReference type="ChEBI" id="CHEBI:36208"/>
        <dbReference type="ChEBI" id="CHEBI:57540"/>
        <dbReference type="ChEBI" id="CHEBI:57945"/>
    </reaction>
</comment>
<feature type="binding site" evidence="10">
    <location>
        <position position="102"/>
    </location>
    <ligand>
        <name>shikimate</name>
        <dbReference type="ChEBI" id="CHEBI:36208"/>
    </ligand>
</feature>
<feature type="binding site" evidence="10">
    <location>
        <position position="87"/>
    </location>
    <ligand>
        <name>shikimate</name>
        <dbReference type="ChEBI" id="CHEBI:36208"/>
    </ligand>
</feature>
<dbReference type="EMBL" id="CP016379">
    <property type="protein sequence ID" value="AZR74181.1"/>
    <property type="molecule type" value="Genomic_DNA"/>
</dbReference>
<dbReference type="InterPro" id="IPR011342">
    <property type="entry name" value="Shikimate_DH"/>
</dbReference>
<dbReference type="Proteomes" id="UP000267250">
    <property type="component" value="Chromosome"/>
</dbReference>